<evidence type="ECO:0000313" key="1">
    <source>
        <dbReference type="EMBL" id="CAG9559347.1"/>
    </source>
</evidence>
<reference evidence="1" key="1">
    <citation type="submission" date="2021-09" db="EMBL/GenBank/DDBJ databases">
        <authorList>
            <person name="Martin H S."/>
        </authorList>
    </citation>
    <scope>NUCLEOTIDE SEQUENCE</scope>
</reference>
<name>A0A8J2QC98_9NEOP</name>
<accession>A0A8J2QC98</accession>
<sequence>MLSVSERIPLARPTVAGRAILSADGVLVGKGRWLRCCCVASHWAEPRQGTSLRCAYCGAQRIAVQSSARLRRDRDHTTLLRNTDRHMAHNFR</sequence>
<dbReference type="Proteomes" id="UP000789524">
    <property type="component" value="Unassembled WGS sequence"/>
</dbReference>
<evidence type="ECO:0000313" key="2">
    <source>
        <dbReference type="Proteomes" id="UP000789524"/>
    </source>
</evidence>
<protein>
    <submittedName>
        <fullName evidence="1">(African queen) hypothetical protein</fullName>
    </submittedName>
</protein>
<dbReference type="OrthoDB" id="6893221at2759"/>
<comment type="caution">
    <text evidence="1">The sequence shown here is derived from an EMBL/GenBank/DDBJ whole genome shotgun (WGS) entry which is preliminary data.</text>
</comment>
<dbReference type="EMBL" id="CAKASE010000043">
    <property type="protein sequence ID" value="CAG9559347.1"/>
    <property type="molecule type" value="Genomic_DNA"/>
</dbReference>
<keyword evidence="2" id="KW-1185">Reference proteome</keyword>
<dbReference type="AlphaFoldDB" id="A0A8J2QC98"/>
<gene>
    <name evidence="1" type="ORF">DCHRY22_LOCUS1226</name>
</gene>
<organism evidence="1 2">
    <name type="scientific">Danaus chrysippus</name>
    <name type="common">African queen</name>
    <dbReference type="NCBI Taxonomy" id="151541"/>
    <lineage>
        <taxon>Eukaryota</taxon>
        <taxon>Metazoa</taxon>
        <taxon>Ecdysozoa</taxon>
        <taxon>Arthropoda</taxon>
        <taxon>Hexapoda</taxon>
        <taxon>Insecta</taxon>
        <taxon>Pterygota</taxon>
        <taxon>Neoptera</taxon>
        <taxon>Endopterygota</taxon>
        <taxon>Lepidoptera</taxon>
        <taxon>Glossata</taxon>
        <taxon>Ditrysia</taxon>
        <taxon>Papilionoidea</taxon>
        <taxon>Nymphalidae</taxon>
        <taxon>Danainae</taxon>
        <taxon>Danaini</taxon>
        <taxon>Danaina</taxon>
        <taxon>Danaus</taxon>
        <taxon>Anosia</taxon>
    </lineage>
</organism>
<proteinExistence type="predicted"/>